<dbReference type="EMBL" id="AGEL01000010">
    <property type="protein sequence ID" value="EHO16213.1"/>
    <property type="molecule type" value="Genomic_DNA"/>
</dbReference>
<keyword evidence="2" id="KW-1185">Reference proteome</keyword>
<gene>
    <name evidence="1" type="ORF">HMPREF9623_01534</name>
</gene>
<dbReference type="Proteomes" id="UP000018466">
    <property type="component" value="Unassembled WGS sequence"/>
</dbReference>
<reference evidence="1 2" key="1">
    <citation type="submission" date="2011-10" db="EMBL/GenBank/DDBJ databases">
        <title>The Genome Sequence of Lachnospiraceae bacterium ACC2.</title>
        <authorList>
            <consortium name="The Broad Institute Genome Sequencing Platform"/>
            <person name="Earl A."/>
            <person name="Ward D."/>
            <person name="Feldgarden M."/>
            <person name="Gevers D."/>
            <person name="Sizova M."/>
            <person name="Hazen A."/>
            <person name="Epstein S."/>
            <person name="Young S.K."/>
            <person name="Zeng Q."/>
            <person name="Gargeya S."/>
            <person name="Fitzgerald M."/>
            <person name="Haas B."/>
            <person name="Abouelleil A."/>
            <person name="Alvarado L."/>
            <person name="Arachchi H.M."/>
            <person name="Berlin A."/>
            <person name="Brown A."/>
            <person name="Chapman S.B."/>
            <person name="Chen Z."/>
            <person name="Dunbar C."/>
            <person name="Freedman E."/>
            <person name="Gearin G."/>
            <person name="Goldberg J."/>
            <person name="Griggs A."/>
            <person name="Gujja S."/>
            <person name="Heiman D."/>
            <person name="Howarth C."/>
            <person name="Larson L."/>
            <person name="Lui A."/>
            <person name="MacDonald P.J.P."/>
            <person name="Montmayeur A."/>
            <person name="Murphy C."/>
            <person name="Neiman D."/>
            <person name="Pearson M."/>
            <person name="Priest M."/>
            <person name="Roberts A."/>
            <person name="Saif S."/>
            <person name="Shea T."/>
            <person name="Shenoy N."/>
            <person name="Sisk P."/>
            <person name="Stolte C."/>
            <person name="Sykes S."/>
            <person name="Wortman J."/>
            <person name="Nusbaum C."/>
            <person name="Birren B."/>
        </authorList>
    </citation>
    <scope>NUCLEOTIDE SEQUENCE [LARGE SCALE GENOMIC DNA]</scope>
    <source>
        <strain evidence="1 2">ACC2</strain>
    </source>
</reference>
<evidence type="ECO:0000313" key="2">
    <source>
        <dbReference type="Proteomes" id="UP000018466"/>
    </source>
</evidence>
<sequence>MIARYRPTIKPPFSLHDRTVQEIADAGTSVCLFFEEGSLTIEDVDPDFVAVLLLRPEKERGAFEGKRMSLKHFLERYHEYSFELVDELYGDHTLTYSGYLTLPDDDNLIEMSLEVYYSGELVYDTES</sequence>
<protein>
    <submittedName>
        <fullName evidence="1">Uncharacterized protein</fullName>
    </submittedName>
</protein>
<dbReference type="AlphaFoldDB" id="A0AA37DG13"/>
<proteinExistence type="predicted"/>
<dbReference type="RefSeq" id="WP_009533366.1">
    <property type="nucleotide sequence ID" value="NZ_JH590863.1"/>
</dbReference>
<comment type="caution">
    <text evidence="1">The sequence shown here is derived from an EMBL/GenBank/DDBJ whole genome shotgun (WGS) entry which is preliminary data.</text>
</comment>
<organism evidence="1 2">
    <name type="scientific">Stomatobaculum longum</name>
    <dbReference type="NCBI Taxonomy" id="796942"/>
    <lineage>
        <taxon>Bacteria</taxon>
        <taxon>Bacillati</taxon>
        <taxon>Bacillota</taxon>
        <taxon>Clostridia</taxon>
        <taxon>Lachnospirales</taxon>
        <taxon>Lachnospiraceae</taxon>
        <taxon>Stomatobaculum</taxon>
    </lineage>
</organism>
<accession>A0AA37DG13</accession>
<evidence type="ECO:0000313" key="1">
    <source>
        <dbReference type="EMBL" id="EHO16213.1"/>
    </source>
</evidence>
<dbReference type="GeneID" id="86941267"/>
<name>A0AA37DG13_9FIRM</name>